<feature type="region of interest" description="Disordered" evidence="1">
    <location>
        <begin position="1"/>
        <end position="39"/>
    </location>
</feature>
<evidence type="ECO:0000313" key="2">
    <source>
        <dbReference type="EMBL" id="KAJ3119697.1"/>
    </source>
</evidence>
<keyword evidence="3" id="KW-1185">Reference proteome</keyword>
<organism evidence="2 3">
    <name type="scientific">Physocladia obscura</name>
    <dbReference type="NCBI Taxonomy" id="109957"/>
    <lineage>
        <taxon>Eukaryota</taxon>
        <taxon>Fungi</taxon>
        <taxon>Fungi incertae sedis</taxon>
        <taxon>Chytridiomycota</taxon>
        <taxon>Chytridiomycota incertae sedis</taxon>
        <taxon>Chytridiomycetes</taxon>
        <taxon>Chytridiales</taxon>
        <taxon>Chytriomycetaceae</taxon>
        <taxon>Physocladia</taxon>
    </lineage>
</organism>
<dbReference type="EMBL" id="JADGJH010001032">
    <property type="protein sequence ID" value="KAJ3119697.1"/>
    <property type="molecule type" value="Genomic_DNA"/>
</dbReference>
<evidence type="ECO:0000313" key="3">
    <source>
        <dbReference type="Proteomes" id="UP001211907"/>
    </source>
</evidence>
<accession>A0AAD5T070</accession>
<name>A0AAD5T070_9FUNG</name>
<feature type="region of interest" description="Disordered" evidence="1">
    <location>
        <begin position="57"/>
        <end position="92"/>
    </location>
</feature>
<comment type="caution">
    <text evidence="2">The sequence shown here is derived from an EMBL/GenBank/DDBJ whole genome shotgun (WGS) entry which is preliminary data.</text>
</comment>
<dbReference type="AlphaFoldDB" id="A0AAD5T070"/>
<feature type="compositionally biased region" description="Polar residues" evidence="1">
    <location>
        <begin position="16"/>
        <end position="34"/>
    </location>
</feature>
<dbReference type="Proteomes" id="UP001211907">
    <property type="component" value="Unassembled WGS sequence"/>
</dbReference>
<feature type="compositionally biased region" description="Acidic residues" evidence="1">
    <location>
        <begin position="1"/>
        <end position="12"/>
    </location>
</feature>
<proteinExistence type="predicted"/>
<gene>
    <name evidence="2" type="ORF">HK100_000196</name>
</gene>
<evidence type="ECO:0000256" key="1">
    <source>
        <dbReference type="SAM" id="MobiDB-lite"/>
    </source>
</evidence>
<protein>
    <submittedName>
        <fullName evidence="2">Uncharacterized protein</fullName>
    </submittedName>
</protein>
<sequence length="128" mass="14371">MDYDYSDIDEDDTFHAETTTSVKPPTKSIESQPSPTQPHEEVRLFASNAINFAVPKIVSAEDTTDDEGLDDHQKQHQKNLSASPEKTLDYESPLLSQETSELDIDMAEIDEDIRAIASFLEDDVDLLK</sequence>
<reference evidence="2" key="1">
    <citation type="submission" date="2020-05" db="EMBL/GenBank/DDBJ databases">
        <title>Phylogenomic resolution of chytrid fungi.</title>
        <authorList>
            <person name="Stajich J.E."/>
            <person name="Amses K."/>
            <person name="Simmons R."/>
            <person name="Seto K."/>
            <person name="Myers J."/>
            <person name="Bonds A."/>
            <person name="Quandt C.A."/>
            <person name="Barry K."/>
            <person name="Liu P."/>
            <person name="Grigoriev I."/>
            <person name="Longcore J.E."/>
            <person name="James T.Y."/>
        </authorList>
    </citation>
    <scope>NUCLEOTIDE SEQUENCE</scope>
    <source>
        <strain evidence="2">JEL0513</strain>
    </source>
</reference>